<keyword evidence="2" id="KW-1185">Reference proteome</keyword>
<sequence>MANVDQRPAEFMSKDYKMKKRYDRNKNAGYGQPSQQNAERFSGKMISPYIACCKNIIVIRR</sequence>
<proteinExistence type="predicted"/>
<gene>
    <name evidence="1" type="ORF">DSCA_40500</name>
</gene>
<accession>A0A5K7YP80</accession>
<organism evidence="1 2">
    <name type="scientific">Desulfosarcina alkanivorans</name>
    <dbReference type="NCBI Taxonomy" id="571177"/>
    <lineage>
        <taxon>Bacteria</taxon>
        <taxon>Pseudomonadati</taxon>
        <taxon>Thermodesulfobacteriota</taxon>
        <taxon>Desulfobacteria</taxon>
        <taxon>Desulfobacterales</taxon>
        <taxon>Desulfosarcinaceae</taxon>
        <taxon>Desulfosarcina</taxon>
    </lineage>
</organism>
<protein>
    <submittedName>
        <fullName evidence="1">Uncharacterized protein</fullName>
    </submittedName>
</protein>
<dbReference type="Proteomes" id="UP000427906">
    <property type="component" value="Chromosome"/>
</dbReference>
<evidence type="ECO:0000313" key="2">
    <source>
        <dbReference type="Proteomes" id="UP000427906"/>
    </source>
</evidence>
<dbReference type="KEGG" id="dalk:DSCA_40500"/>
<name>A0A5K7YP80_9BACT</name>
<dbReference type="AlphaFoldDB" id="A0A5K7YP80"/>
<reference evidence="1 2" key="1">
    <citation type="submission" date="2019-11" db="EMBL/GenBank/DDBJ databases">
        <title>Comparative genomics of hydrocarbon-degrading Desulfosarcina strains.</title>
        <authorList>
            <person name="Watanabe M."/>
            <person name="Kojima H."/>
            <person name="Fukui M."/>
        </authorList>
    </citation>
    <scope>NUCLEOTIDE SEQUENCE [LARGE SCALE GENOMIC DNA]</scope>
    <source>
        <strain evidence="1 2">PL12</strain>
    </source>
</reference>
<evidence type="ECO:0000313" key="1">
    <source>
        <dbReference type="EMBL" id="BBO70120.1"/>
    </source>
</evidence>
<dbReference type="EMBL" id="AP021874">
    <property type="protein sequence ID" value="BBO70120.1"/>
    <property type="molecule type" value="Genomic_DNA"/>
</dbReference>